<dbReference type="InterPro" id="IPR002804">
    <property type="entry name" value="Archease"/>
</dbReference>
<dbReference type="GO" id="GO:0008033">
    <property type="term" value="P:tRNA processing"/>
    <property type="evidence" value="ECO:0007669"/>
    <property type="project" value="UniProtKB-KW"/>
</dbReference>
<dbReference type="InterPro" id="IPR023572">
    <property type="entry name" value="Archease_dom"/>
</dbReference>
<comment type="similarity">
    <text evidence="1">Belongs to the archease family.</text>
</comment>
<comment type="caution">
    <text evidence="6">The sequence shown here is derived from an EMBL/GenBank/DDBJ whole genome shotgun (WGS) entry which is preliminary data.</text>
</comment>
<dbReference type="PANTHER" id="PTHR12682:SF11">
    <property type="entry name" value="PROTEIN ARCHEASE"/>
    <property type="match status" value="1"/>
</dbReference>
<evidence type="ECO:0000259" key="5">
    <source>
        <dbReference type="Pfam" id="PF01951"/>
    </source>
</evidence>
<evidence type="ECO:0000313" key="7">
    <source>
        <dbReference type="Proteomes" id="UP000556026"/>
    </source>
</evidence>
<dbReference type="AlphaFoldDB" id="A0A6V8MP87"/>
<protein>
    <submittedName>
        <fullName evidence="6">Archease</fullName>
    </submittedName>
</protein>
<feature type="domain" description="Archease" evidence="5">
    <location>
        <begin position="12"/>
        <end position="144"/>
    </location>
</feature>
<accession>A0A6V8MP87</accession>
<dbReference type="SUPFAM" id="SSF69819">
    <property type="entry name" value="MTH1598-like"/>
    <property type="match status" value="1"/>
</dbReference>
<dbReference type="InterPro" id="IPR036820">
    <property type="entry name" value="Archease_dom_sf"/>
</dbReference>
<evidence type="ECO:0000256" key="2">
    <source>
        <dbReference type="ARBA" id="ARBA00022694"/>
    </source>
</evidence>
<keyword evidence="7" id="KW-1185">Reference proteome</keyword>
<dbReference type="GO" id="GO:0046872">
    <property type="term" value="F:metal ion binding"/>
    <property type="evidence" value="ECO:0007669"/>
    <property type="project" value="UniProtKB-KW"/>
</dbReference>
<evidence type="ECO:0000256" key="1">
    <source>
        <dbReference type="ARBA" id="ARBA00007963"/>
    </source>
</evidence>
<dbReference type="Pfam" id="PF01951">
    <property type="entry name" value="Archease"/>
    <property type="match status" value="1"/>
</dbReference>
<evidence type="ECO:0000256" key="4">
    <source>
        <dbReference type="ARBA" id="ARBA00022837"/>
    </source>
</evidence>
<dbReference type="RefSeq" id="WP_183356595.1">
    <property type="nucleotide sequence ID" value="NZ_BLXX01000020.1"/>
</dbReference>
<dbReference type="PANTHER" id="PTHR12682">
    <property type="entry name" value="ARCHEASE"/>
    <property type="match status" value="1"/>
</dbReference>
<keyword evidence="2" id="KW-0819">tRNA processing</keyword>
<evidence type="ECO:0000256" key="3">
    <source>
        <dbReference type="ARBA" id="ARBA00022723"/>
    </source>
</evidence>
<dbReference type="Gene3D" id="3.55.10.10">
    <property type="entry name" value="Archease domain"/>
    <property type="match status" value="1"/>
</dbReference>
<dbReference type="EMBL" id="BLXX01000020">
    <property type="protein sequence ID" value="GFO61811.1"/>
    <property type="molecule type" value="Genomic_DNA"/>
</dbReference>
<keyword evidence="4" id="KW-0106">Calcium</keyword>
<organism evidence="6 7">
    <name type="scientific">Geomonas silvestris</name>
    <dbReference type="NCBI Taxonomy" id="2740184"/>
    <lineage>
        <taxon>Bacteria</taxon>
        <taxon>Pseudomonadati</taxon>
        <taxon>Thermodesulfobacteriota</taxon>
        <taxon>Desulfuromonadia</taxon>
        <taxon>Geobacterales</taxon>
        <taxon>Geobacteraceae</taxon>
        <taxon>Geomonas</taxon>
    </lineage>
</organism>
<evidence type="ECO:0000313" key="6">
    <source>
        <dbReference type="EMBL" id="GFO61811.1"/>
    </source>
</evidence>
<gene>
    <name evidence="6" type="ORF">GMST_41360</name>
</gene>
<dbReference type="Proteomes" id="UP000556026">
    <property type="component" value="Unassembled WGS sequence"/>
</dbReference>
<reference evidence="7" key="1">
    <citation type="submission" date="2020-06" db="EMBL/GenBank/DDBJ databases">
        <title>Draft genomic sequence of Geomonas sp. Red330.</title>
        <authorList>
            <person name="Itoh H."/>
            <person name="Zhenxing X."/>
            <person name="Ushijima N."/>
            <person name="Masuda Y."/>
            <person name="Shiratori Y."/>
            <person name="Senoo K."/>
        </authorList>
    </citation>
    <scope>NUCLEOTIDE SEQUENCE [LARGE SCALE GENOMIC DNA]</scope>
    <source>
        <strain evidence="7">Red330</strain>
    </source>
</reference>
<proteinExistence type="inferred from homology"/>
<sequence length="144" mass="15965">MSYQFRGDIAYSDIAFDASGETLEELFSAAAEATLKVMVEDPATVRPTEEVQVSLAEESLEMLLFEFLNELIFYKDARRLFLRPQSLEIGGDDGGACQLQGTLTGEEIDPGRHQLDTDVKAVTMMRLSVRKAVEGWQATVVLDV</sequence>
<keyword evidence="3" id="KW-0479">Metal-binding</keyword>
<name>A0A6V8MP87_9BACT</name>